<dbReference type="AlphaFoldDB" id="A0A2L1C9H9"/>
<dbReference type="InterPro" id="IPR052021">
    <property type="entry name" value="Type-I_RS_S_subunit"/>
</dbReference>
<organism evidence="5 6">
    <name type="scientific">Methanococcus maripaludis</name>
    <name type="common">Methanococcus deltae</name>
    <dbReference type="NCBI Taxonomy" id="39152"/>
    <lineage>
        <taxon>Archaea</taxon>
        <taxon>Methanobacteriati</taxon>
        <taxon>Methanobacteriota</taxon>
        <taxon>Methanomada group</taxon>
        <taxon>Methanococci</taxon>
        <taxon>Methanococcales</taxon>
        <taxon>Methanococcaceae</taxon>
        <taxon>Methanococcus</taxon>
    </lineage>
</organism>
<evidence type="ECO:0000256" key="1">
    <source>
        <dbReference type="ARBA" id="ARBA00010923"/>
    </source>
</evidence>
<dbReference type="Pfam" id="PF01420">
    <property type="entry name" value="Methylase_S"/>
    <property type="match status" value="1"/>
</dbReference>
<evidence type="ECO:0000256" key="3">
    <source>
        <dbReference type="ARBA" id="ARBA00023125"/>
    </source>
</evidence>
<comment type="similarity">
    <text evidence="1">Belongs to the type-I restriction system S methylase family.</text>
</comment>
<keyword evidence="2" id="KW-0680">Restriction system</keyword>
<dbReference type="Gene3D" id="3.90.220.20">
    <property type="entry name" value="DNA methylase specificity domains"/>
    <property type="match status" value="2"/>
</dbReference>
<dbReference type="KEGG" id="mmad:MMJJ_05520"/>
<dbReference type="InterPro" id="IPR000055">
    <property type="entry name" value="Restrct_endonuc_typeI_TRD"/>
</dbReference>
<sequence>MENEFKDTEIGKIPVDWEIGELKDLANITMGQSPPSKTYNECGEGLPFFQGRKDFGLKYPTVTMWCNEPKKTAEKGDVLISVRAPVGDINMSIQKCCIGRGLASLTHKVLDDNEFLYYLMKESEKRLVGMYEGTGTVFSAVTKNDLTTFTIPFPPLEEQQKIAQILSSIDDKIENNNQQNKILEETANSIFKEWFVDFNFLNEDGLSYLENGGEMEFNEDLGSEIPKDWKVGKLRDVVDYYIGGGWGKEEKENDFPQDAFVIRGTDIPNARYGGIKDIPLRYHKESNYASRTIKPFDIVLEVSGGSKGQPVGRSLMILPELLNQLDNKLICASFCKLMRLKDIISPYYVDLFIKDLYSTEKIMLYQQQSTGISNFKFEFFLDDVNVIIPNERIKEQFNDILKDIYSKIGQNGIQSQILAKKRDLLLPKLMNGEIRLK</sequence>
<keyword evidence="3" id="KW-0238">DNA-binding</keyword>
<dbReference type="Proteomes" id="UP000239462">
    <property type="component" value="Chromosome"/>
</dbReference>
<evidence type="ECO:0000313" key="5">
    <source>
        <dbReference type="EMBL" id="AVB75969.1"/>
    </source>
</evidence>
<proteinExistence type="inferred from homology"/>
<dbReference type="EMBL" id="CP026606">
    <property type="protein sequence ID" value="AVB75969.1"/>
    <property type="molecule type" value="Genomic_DNA"/>
</dbReference>
<dbReference type="SUPFAM" id="SSF116734">
    <property type="entry name" value="DNA methylase specificity domain"/>
    <property type="match status" value="2"/>
</dbReference>
<accession>A0A2L1C9H9</accession>
<gene>
    <name evidence="5" type="ORF">MMJJ_05520</name>
</gene>
<dbReference type="RefSeq" id="WP_104837584.1">
    <property type="nucleotide sequence ID" value="NZ_CP026606.1"/>
</dbReference>
<evidence type="ECO:0000313" key="6">
    <source>
        <dbReference type="Proteomes" id="UP000239462"/>
    </source>
</evidence>
<evidence type="ECO:0000256" key="2">
    <source>
        <dbReference type="ARBA" id="ARBA00022747"/>
    </source>
</evidence>
<dbReference type="CDD" id="cd17245">
    <property type="entry name" value="RMtype1_S_TteMORF1547P-TRD2-CR2_Aco12261I-TRD1-CR1_like"/>
    <property type="match status" value="1"/>
</dbReference>
<dbReference type="GeneID" id="36101645"/>
<dbReference type="PANTHER" id="PTHR30408">
    <property type="entry name" value="TYPE-1 RESTRICTION ENZYME ECOKI SPECIFICITY PROTEIN"/>
    <property type="match status" value="1"/>
</dbReference>
<dbReference type="PANTHER" id="PTHR30408:SF13">
    <property type="entry name" value="TYPE I RESTRICTION ENZYME HINDI SPECIFICITY SUBUNIT"/>
    <property type="match status" value="1"/>
</dbReference>
<dbReference type="GO" id="GO:0003677">
    <property type="term" value="F:DNA binding"/>
    <property type="evidence" value="ECO:0007669"/>
    <property type="project" value="UniProtKB-KW"/>
</dbReference>
<reference evidence="6" key="1">
    <citation type="journal article" date="2018" name="Genome Announc.">
        <title>Complete Genome Sequence of the Methanococcus maripaludis Type Strain JJ (DSM 2067), a Model for Selenoprotein Synthesis in Archaea.</title>
        <authorList>
            <person name="Poehlein A."/>
            <person name="Heym D."/>
            <person name="Quitzke V."/>
            <person name="Fersch J."/>
            <person name="Daniel R."/>
            <person name="Rother M."/>
        </authorList>
    </citation>
    <scope>NUCLEOTIDE SEQUENCE [LARGE SCALE GENOMIC DNA]</scope>
    <source>
        <strain evidence="6">DSM 2067</strain>
    </source>
</reference>
<evidence type="ECO:0000259" key="4">
    <source>
        <dbReference type="Pfam" id="PF01420"/>
    </source>
</evidence>
<dbReference type="GO" id="GO:0009307">
    <property type="term" value="P:DNA restriction-modification system"/>
    <property type="evidence" value="ECO:0007669"/>
    <property type="project" value="UniProtKB-KW"/>
</dbReference>
<dbReference type="REBASE" id="231821">
    <property type="entry name" value="S.Mma2067ORF5500P"/>
</dbReference>
<dbReference type="InterPro" id="IPR044946">
    <property type="entry name" value="Restrct_endonuc_typeI_TRD_sf"/>
</dbReference>
<name>A0A2L1C9H9_METMI</name>
<protein>
    <submittedName>
        <fullName evidence="5">EcoKI restriction-modification system protein HsdS</fullName>
    </submittedName>
</protein>
<feature type="domain" description="Type I restriction modification DNA specificity" evidence="4">
    <location>
        <begin position="14"/>
        <end position="184"/>
    </location>
</feature>